<gene>
    <name evidence="3" type="ORF">C1I98_22730</name>
</gene>
<evidence type="ECO:0000313" key="3">
    <source>
        <dbReference type="EMBL" id="PZG40059.1"/>
    </source>
</evidence>
<organism evidence="3 4">
    <name type="scientific">Spongiactinospora gelatinilytica</name>
    <dbReference type="NCBI Taxonomy" id="2666298"/>
    <lineage>
        <taxon>Bacteria</taxon>
        <taxon>Bacillati</taxon>
        <taxon>Actinomycetota</taxon>
        <taxon>Actinomycetes</taxon>
        <taxon>Streptosporangiales</taxon>
        <taxon>Streptosporangiaceae</taxon>
        <taxon>Spongiactinospora</taxon>
    </lineage>
</organism>
<dbReference type="SUPFAM" id="SSF49899">
    <property type="entry name" value="Concanavalin A-like lectins/glucanases"/>
    <property type="match status" value="1"/>
</dbReference>
<dbReference type="InterPro" id="IPR058713">
    <property type="entry name" value="DMF_alpha_dom"/>
</dbReference>
<dbReference type="SUPFAM" id="SSF52317">
    <property type="entry name" value="Class I glutamine amidotransferase-like"/>
    <property type="match status" value="1"/>
</dbReference>
<comment type="caution">
    <text evidence="3">The sequence shown here is derived from an EMBL/GenBank/DDBJ whole genome shotgun (WGS) entry which is preliminary data.</text>
</comment>
<dbReference type="Pfam" id="PF26354">
    <property type="entry name" value="DMF_alpha"/>
    <property type="match status" value="1"/>
</dbReference>
<keyword evidence="4" id="KW-1185">Reference proteome</keyword>
<name>A0A2W2GBV0_9ACTN</name>
<sequence>MDSSTAKIQARFDERRAGRLRSLITEELIKAWTSDPDVGHREPFCWVLRFLGRRPPEERVTVYESVPGEEWCLARPPARRGAPYRLADRRRFTTLAEAREACLRRELHEVFGWGERPADAADGPDLRVDGPTLLGYADRVSAAPGDPVAFMVSAEGVERYTTELVRLRHVDDNPAGPGVRVETVPDAWQGDHRGRAQTTRLGSHIAVPDPGGATTGLDGFAVVAYVHPTCVTGVRQAIVARWSDGDGDGPRGYALGLDEEGRLTLWLGDGAGETATRIETPLALRLWHGVGASYDPETGRVVLAARPLVNSVNGLLSPAVVDDRPQVAEGRAEAPLAPADGGELLFAALTAASGHYNGKIESPGLWQRPLGRDALVAAVSDAPDAPEAPLRWRFGTPEGARTAASLSVPCAGRPEMDGRLVNMPVRGVTGRHYTGEADHYAYDPRGYGAIHFHDDELADSGWEPSHELTVPDGLPSGVYALRVTATDGSCERAIPFVVRAPAGTATGDLALLLPTATYLAYANERRLGYVGVVPPGTAVLEQRYDLGLSLYAGHTDGSGVCYSSWRRPILTLAPGFRVHLSPFMLAADLYILDWLTELGYSFDVITDHDLHAEGADLLRRYRGVITGSHPEYASARMLDAIESYVDGGGNLAYIGGNGYYWVVSFHPELPHVMELRRGLTGTRSWQVRPGEEHHATTGERGGLWAGRNRPPQKLFGVGFSAQGGGPSGWYRAGPDHDGEVARTLLDGVPEVFGDLALVDGGAVGNEIDRYDPALGSPPDALVIATSEGLGDGYQFVIEELEGTNPGQGAAENPRVRSDMVYFRTRGGGSVFSTGSISYSSGLSANGYDNGVSRVTRNVIDRWLAADV</sequence>
<dbReference type="CDD" id="cd01653">
    <property type="entry name" value="GATase1"/>
    <property type="match status" value="1"/>
</dbReference>
<dbReference type="RefSeq" id="WP_111169461.1">
    <property type="nucleotide sequence ID" value="NZ_POUA01000192.1"/>
</dbReference>
<evidence type="ECO:0000259" key="1">
    <source>
        <dbReference type="Pfam" id="PF20254"/>
    </source>
</evidence>
<dbReference type="Pfam" id="PF20254">
    <property type="entry name" value="DMFA2_C"/>
    <property type="match status" value="1"/>
</dbReference>
<accession>A0A2W2GBV0</accession>
<dbReference type="AlphaFoldDB" id="A0A2W2GBV0"/>
<reference evidence="3 4" key="1">
    <citation type="submission" date="2018-01" db="EMBL/GenBank/DDBJ databases">
        <title>Draft genome sequence of Sphaerisporangium sp. 7K107.</title>
        <authorList>
            <person name="Sahin N."/>
            <person name="Saygin H."/>
            <person name="Ay H."/>
        </authorList>
    </citation>
    <scope>NUCLEOTIDE SEQUENCE [LARGE SCALE GENOMIC DNA]</scope>
    <source>
        <strain evidence="3 4">7K107</strain>
    </source>
</reference>
<dbReference type="Gene3D" id="3.40.50.880">
    <property type="match status" value="1"/>
</dbReference>
<evidence type="ECO:0000313" key="4">
    <source>
        <dbReference type="Proteomes" id="UP000248544"/>
    </source>
</evidence>
<dbReference type="Proteomes" id="UP000248544">
    <property type="component" value="Unassembled WGS sequence"/>
</dbReference>
<protein>
    <submittedName>
        <fullName evidence="3">N,N-dimethylformamidase</fullName>
    </submittedName>
</protein>
<feature type="domain" description="N,N-dimethylformamidase beta subunit-like C-terminal" evidence="1">
    <location>
        <begin position="433"/>
        <end position="849"/>
    </location>
</feature>
<dbReference type="InterPro" id="IPR029062">
    <property type="entry name" value="Class_I_gatase-like"/>
</dbReference>
<dbReference type="InterPro" id="IPR013320">
    <property type="entry name" value="ConA-like_dom_sf"/>
</dbReference>
<feature type="domain" description="N,N-dimethylformamidase alpha subunit" evidence="2">
    <location>
        <begin position="9"/>
        <end position="110"/>
    </location>
</feature>
<dbReference type="EMBL" id="POUA01000192">
    <property type="protein sequence ID" value="PZG40059.1"/>
    <property type="molecule type" value="Genomic_DNA"/>
</dbReference>
<evidence type="ECO:0000259" key="2">
    <source>
        <dbReference type="Pfam" id="PF26354"/>
    </source>
</evidence>
<dbReference type="InterPro" id="IPR046540">
    <property type="entry name" value="DMFA2_C"/>
</dbReference>
<proteinExistence type="predicted"/>